<feature type="transmembrane region" description="Helical" evidence="1">
    <location>
        <begin position="52"/>
        <end position="73"/>
    </location>
</feature>
<dbReference type="Proteomes" id="UP001285921">
    <property type="component" value="Unassembled WGS sequence"/>
</dbReference>
<evidence type="ECO:0000256" key="1">
    <source>
        <dbReference type="SAM" id="Phobius"/>
    </source>
</evidence>
<dbReference type="EMBL" id="BTCL01000003">
    <property type="protein sequence ID" value="GMK44183.1"/>
    <property type="molecule type" value="Genomic_DNA"/>
</dbReference>
<proteinExistence type="predicted"/>
<evidence type="ECO:0000313" key="2">
    <source>
        <dbReference type="EMBL" id="GMK44183.1"/>
    </source>
</evidence>
<protein>
    <recommendedName>
        <fullName evidence="4">Sugar ABC transporter permease</fullName>
    </recommendedName>
</protein>
<evidence type="ECO:0000313" key="3">
    <source>
        <dbReference type="Proteomes" id="UP001285921"/>
    </source>
</evidence>
<keyword evidence="1" id="KW-0812">Transmembrane</keyword>
<comment type="caution">
    <text evidence="2">The sequence shown here is derived from an EMBL/GenBank/DDBJ whole genome shotgun (WGS) entry which is preliminary data.</text>
</comment>
<feature type="transmembrane region" description="Helical" evidence="1">
    <location>
        <begin position="12"/>
        <end position="40"/>
    </location>
</feature>
<keyword evidence="3" id="KW-1185">Reference proteome</keyword>
<keyword evidence="1" id="KW-1133">Transmembrane helix</keyword>
<evidence type="ECO:0008006" key="4">
    <source>
        <dbReference type="Google" id="ProtNLM"/>
    </source>
</evidence>
<organism evidence="2 3">
    <name type="scientific">Paenibacillus glycanilyticus</name>
    <dbReference type="NCBI Taxonomy" id="126569"/>
    <lineage>
        <taxon>Bacteria</taxon>
        <taxon>Bacillati</taxon>
        <taxon>Bacillota</taxon>
        <taxon>Bacilli</taxon>
        <taxon>Bacillales</taxon>
        <taxon>Paenibacillaceae</taxon>
        <taxon>Paenibacillus</taxon>
    </lineage>
</organism>
<name>A0ABQ6NI12_9BACL</name>
<keyword evidence="1" id="KW-0472">Membrane</keyword>
<accession>A0ABQ6NI12</accession>
<dbReference type="RefSeq" id="WP_317979231.1">
    <property type="nucleotide sequence ID" value="NZ_BTCL01000003.1"/>
</dbReference>
<reference evidence="2 3" key="1">
    <citation type="submission" date="2023-05" db="EMBL/GenBank/DDBJ databases">
        <title>Draft genome of Paenibacillus sp. CCS26.</title>
        <authorList>
            <person name="Akita H."/>
            <person name="Shinto Y."/>
            <person name="Kimura Z."/>
        </authorList>
    </citation>
    <scope>NUCLEOTIDE SEQUENCE [LARGE SCALE GENOMIC DNA]</scope>
    <source>
        <strain evidence="2 3">CCS26</strain>
    </source>
</reference>
<gene>
    <name evidence="2" type="ORF">PghCCS26_13100</name>
</gene>
<sequence length="75" mass="8475">MLKKLKRYSSNWQLYVMVLPAAIILLMNNYVAMFGLLIAFKNVNYTDGIFGSPWAGLSSIEGLIIIEIGNVFFEL</sequence>